<feature type="transmembrane region" description="Helical" evidence="7">
    <location>
        <begin position="262"/>
        <end position="283"/>
    </location>
</feature>
<keyword evidence="3 7" id="KW-0812">Transmembrane</keyword>
<dbReference type="GO" id="GO:0005886">
    <property type="term" value="C:plasma membrane"/>
    <property type="evidence" value="ECO:0007669"/>
    <property type="project" value="UniProtKB-SubCell"/>
</dbReference>
<proteinExistence type="predicted"/>
<organism evidence="9 10">
    <name type="scientific">Fumia xinanensis</name>
    <dbReference type="NCBI Taxonomy" id="2763659"/>
    <lineage>
        <taxon>Bacteria</taxon>
        <taxon>Bacillati</taxon>
        <taxon>Bacillota</taxon>
        <taxon>Clostridia</taxon>
        <taxon>Eubacteriales</taxon>
        <taxon>Oscillospiraceae</taxon>
        <taxon>Fumia</taxon>
    </lineage>
</organism>
<evidence type="ECO:0000256" key="2">
    <source>
        <dbReference type="ARBA" id="ARBA00022475"/>
    </source>
</evidence>
<dbReference type="AlphaFoldDB" id="A0A926E0A8"/>
<feature type="transmembrane region" description="Helical" evidence="7">
    <location>
        <begin position="182"/>
        <end position="204"/>
    </location>
</feature>
<dbReference type="Pfam" id="PF02690">
    <property type="entry name" value="Na_Pi_cotrans"/>
    <property type="match status" value="1"/>
</dbReference>
<accession>A0A926E0A8</accession>
<evidence type="ECO:0000256" key="5">
    <source>
        <dbReference type="ARBA" id="ARBA00023136"/>
    </source>
</evidence>
<dbReference type="NCBIfam" id="NF037997">
    <property type="entry name" value="Na_Pi_symport"/>
    <property type="match status" value="1"/>
</dbReference>
<evidence type="ECO:0000256" key="3">
    <source>
        <dbReference type="ARBA" id="ARBA00022692"/>
    </source>
</evidence>
<feature type="domain" description="PhoU" evidence="8">
    <location>
        <begin position="473"/>
        <end position="552"/>
    </location>
</feature>
<dbReference type="GO" id="GO:0044341">
    <property type="term" value="P:sodium-dependent phosphate transport"/>
    <property type="evidence" value="ECO:0007669"/>
    <property type="project" value="InterPro"/>
</dbReference>
<dbReference type="GO" id="GO:0005436">
    <property type="term" value="F:sodium:phosphate symporter activity"/>
    <property type="evidence" value="ECO:0007669"/>
    <property type="project" value="InterPro"/>
</dbReference>
<feature type="transmembrane region" description="Helical" evidence="7">
    <location>
        <begin position="303"/>
        <end position="323"/>
    </location>
</feature>
<keyword evidence="10" id="KW-1185">Reference proteome</keyword>
<dbReference type="InterPro" id="IPR003841">
    <property type="entry name" value="Na/Pi_transpt"/>
</dbReference>
<feature type="coiled-coil region" evidence="6">
    <location>
        <begin position="394"/>
        <end position="421"/>
    </location>
</feature>
<dbReference type="NCBIfam" id="TIGR00704">
    <property type="entry name" value="NaPi_cotrn_rel"/>
    <property type="match status" value="1"/>
</dbReference>
<dbReference type="SUPFAM" id="SSF109755">
    <property type="entry name" value="PhoU-like"/>
    <property type="match status" value="1"/>
</dbReference>
<keyword evidence="4 7" id="KW-1133">Transmembrane helix</keyword>
<dbReference type="Pfam" id="PF01895">
    <property type="entry name" value="PhoU"/>
    <property type="match status" value="2"/>
</dbReference>
<keyword evidence="2" id="KW-1003">Cell membrane</keyword>
<evidence type="ECO:0000313" key="9">
    <source>
        <dbReference type="EMBL" id="MBC8558582.1"/>
    </source>
</evidence>
<dbReference type="InterPro" id="IPR004633">
    <property type="entry name" value="NaPi_cotrn-rel/YqeW-like"/>
</dbReference>
<sequence>MMDIFNIISLGGGLALFLFGMNILGTGLEKVSSGRMEKTLEKLTNNVFTGVLLGALVTAAIQSSSATTVIVVGMVNAGILKLRSAVGVIMGANIGTTVTGQILRLGDLENSASAGTLMQFFKPTTLAPLVAIIGILIFMISKRPKRKVVGEILIGFGILFQGMFSMEAAVRPLQESEMLKSIFIQIQDFPLLGVLVGAVVTAIIQSSSASVGILQALSSTGAITYSSAFPIIMGQNIGTCITPILASIGANKNAKRAAMVHLYFNIIGTVVFLAGVYLIQHFVGFPFWYTNIDKGGIANIHTIFNIVVTLLFIPFAGGLARLAEWTVRQSKSKIGAEEEENALEPLDERFLVSPALAIGQSENVLDKMGSYALKNFREVVTLFDKYDLKTVERINEIEDSIDKMEDNINNYLLRINEEEITEDESKDVTLLLRLVSEFERIGDYAINLMERAEVLYDKQVKFSEKAMREFHTICDAVEEIVGMALEAYRTKDISIAVHIEPLEETIDTLEDTLKLKHIKRLKNGQCTIDAGLVFLEVLTNLERISDHCSNIGVYLIGHQRDKESLNRHEYIKKMHQGATGDYNQLMQQYMDKYMLEIAGKDNK</sequence>
<reference evidence="9" key="1">
    <citation type="submission" date="2020-08" db="EMBL/GenBank/DDBJ databases">
        <title>Genome public.</title>
        <authorList>
            <person name="Liu C."/>
            <person name="Sun Q."/>
        </authorList>
    </citation>
    <scope>NUCLEOTIDE SEQUENCE</scope>
    <source>
        <strain evidence="9">NSJ-33</strain>
    </source>
</reference>
<evidence type="ECO:0000256" key="1">
    <source>
        <dbReference type="ARBA" id="ARBA00004651"/>
    </source>
</evidence>
<feature type="transmembrane region" description="Helical" evidence="7">
    <location>
        <begin position="7"/>
        <end position="28"/>
    </location>
</feature>
<evidence type="ECO:0000256" key="6">
    <source>
        <dbReference type="SAM" id="Coils"/>
    </source>
</evidence>
<comment type="subcellular location">
    <subcellularLocation>
        <location evidence="1">Cell membrane</location>
        <topology evidence="1">Multi-pass membrane protein</topology>
    </subcellularLocation>
</comment>
<dbReference type="EMBL" id="JACRSV010000001">
    <property type="protein sequence ID" value="MBC8558582.1"/>
    <property type="molecule type" value="Genomic_DNA"/>
</dbReference>
<gene>
    <name evidence="9" type="ORF">H8710_00730</name>
</gene>
<name>A0A926E0A8_9FIRM</name>
<dbReference type="PANTHER" id="PTHR10010">
    <property type="entry name" value="SOLUTE CARRIER FAMILY 34 SODIUM PHOSPHATE , MEMBER 2-RELATED"/>
    <property type="match status" value="1"/>
</dbReference>
<feature type="domain" description="PhoU" evidence="8">
    <location>
        <begin position="365"/>
        <end position="451"/>
    </location>
</feature>
<evidence type="ECO:0000256" key="7">
    <source>
        <dbReference type="SAM" id="Phobius"/>
    </source>
</evidence>
<feature type="transmembrane region" description="Helical" evidence="7">
    <location>
        <begin position="48"/>
        <end position="72"/>
    </location>
</feature>
<protein>
    <submittedName>
        <fullName evidence="9">Na/Pi cotransporter family protein</fullName>
    </submittedName>
</protein>
<comment type="caution">
    <text evidence="9">The sequence shown here is derived from an EMBL/GenBank/DDBJ whole genome shotgun (WGS) entry which is preliminary data.</text>
</comment>
<feature type="transmembrane region" description="Helical" evidence="7">
    <location>
        <begin position="123"/>
        <end position="140"/>
    </location>
</feature>
<dbReference type="Gene3D" id="1.20.58.220">
    <property type="entry name" value="Phosphate transport system protein phou homolog 2, domain 2"/>
    <property type="match status" value="1"/>
</dbReference>
<dbReference type="InterPro" id="IPR038078">
    <property type="entry name" value="PhoU-like_sf"/>
</dbReference>
<dbReference type="Proteomes" id="UP000610760">
    <property type="component" value="Unassembled WGS sequence"/>
</dbReference>
<dbReference type="InterPro" id="IPR026022">
    <property type="entry name" value="PhoU_dom"/>
</dbReference>
<evidence type="ECO:0000313" key="10">
    <source>
        <dbReference type="Proteomes" id="UP000610760"/>
    </source>
</evidence>
<evidence type="ECO:0000256" key="4">
    <source>
        <dbReference type="ARBA" id="ARBA00022989"/>
    </source>
</evidence>
<keyword evidence="5 7" id="KW-0472">Membrane</keyword>
<evidence type="ECO:0000259" key="8">
    <source>
        <dbReference type="Pfam" id="PF01895"/>
    </source>
</evidence>
<keyword evidence="6" id="KW-0175">Coiled coil</keyword>
<dbReference type="PANTHER" id="PTHR10010:SF46">
    <property type="entry name" value="SODIUM-DEPENDENT PHOSPHATE TRANSPORT PROTEIN 2B"/>
    <property type="match status" value="1"/>
</dbReference>
<feature type="transmembrane region" description="Helical" evidence="7">
    <location>
        <begin position="84"/>
        <end position="103"/>
    </location>
</feature>